<reference evidence="1 2" key="1">
    <citation type="submission" date="2016-10" db="EMBL/GenBank/DDBJ databases">
        <authorList>
            <person name="Varghese N."/>
            <person name="Submissions S."/>
        </authorList>
    </citation>
    <scope>NUCLEOTIDE SEQUENCE [LARGE SCALE GENOMIC DNA]</scope>
    <source>
        <strain evidence="1 2">LMG 22274</strain>
    </source>
</reference>
<dbReference type="Proteomes" id="UP000183529">
    <property type="component" value="Unassembled WGS sequence"/>
</dbReference>
<dbReference type="RefSeq" id="WP_124263195.1">
    <property type="nucleotide sequence ID" value="NZ_CADFGN010000012.1"/>
</dbReference>
<evidence type="ECO:0000313" key="1">
    <source>
        <dbReference type="EMBL" id="SEK05182.1"/>
    </source>
</evidence>
<dbReference type="AlphaFoldDB" id="A0AAQ1GJP4"/>
<proteinExistence type="predicted"/>
<comment type="caution">
    <text evidence="1">The sequence shown here is derived from an EMBL/GenBank/DDBJ whole genome shotgun (WGS) entry which is preliminary data.</text>
</comment>
<organism evidence="1 2">
    <name type="scientific">Paraburkholderia tropica</name>
    <dbReference type="NCBI Taxonomy" id="92647"/>
    <lineage>
        <taxon>Bacteria</taxon>
        <taxon>Pseudomonadati</taxon>
        <taxon>Pseudomonadota</taxon>
        <taxon>Betaproteobacteria</taxon>
        <taxon>Burkholderiales</taxon>
        <taxon>Burkholderiaceae</taxon>
        <taxon>Paraburkholderia</taxon>
    </lineage>
</organism>
<evidence type="ECO:0000313" key="2">
    <source>
        <dbReference type="Proteomes" id="UP000183529"/>
    </source>
</evidence>
<protein>
    <submittedName>
        <fullName evidence="1">Uncharacterized protein</fullName>
    </submittedName>
</protein>
<name>A0AAQ1GJP4_9BURK</name>
<accession>A0AAQ1GJP4</accession>
<dbReference type="EMBL" id="FNZM01000014">
    <property type="protein sequence ID" value="SEK05182.1"/>
    <property type="molecule type" value="Genomic_DNA"/>
</dbReference>
<gene>
    <name evidence="1" type="ORF">SAMN05216550_114173</name>
</gene>
<sequence>MGVATADAVALEAATAQSQADDGLPRSLRFLEAATLRFGEQFAVFEVAIQRHGAETACCFKKSSHIRRNCNNHCAHDVLVWLGYVPKGYH</sequence>